<gene>
    <name evidence="1" type="ORF">EZS28_024374</name>
</gene>
<organism evidence="1 2">
    <name type="scientific">Streblomastix strix</name>
    <dbReference type="NCBI Taxonomy" id="222440"/>
    <lineage>
        <taxon>Eukaryota</taxon>
        <taxon>Metamonada</taxon>
        <taxon>Preaxostyla</taxon>
        <taxon>Oxymonadida</taxon>
        <taxon>Streblomastigidae</taxon>
        <taxon>Streblomastix</taxon>
    </lineage>
</organism>
<name>A0A5J4VCA4_9EUKA</name>
<comment type="caution">
    <text evidence="1">The sequence shown here is derived from an EMBL/GenBank/DDBJ whole genome shotgun (WGS) entry which is preliminary data.</text>
</comment>
<accession>A0A5J4VCA4</accession>
<evidence type="ECO:0000313" key="2">
    <source>
        <dbReference type="Proteomes" id="UP000324800"/>
    </source>
</evidence>
<evidence type="ECO:0000313" key="1">
    <source>
        <dbReference type="EMBL" id="KAA6380101.1"/>
    </source>
</evidence>
<reference evidence="1 2" key="1">
    <citation type="submission" date="2019-03" db="EMBL/GenBank/DDBJ databases">
        <title>Single cell metagenomics reveals metabolic interactions within the superorganism composed of flagellate Streblomastix strix and complex community of Bacteroidetes bacteria on its surface.</title>
        <authorList>
            <person name="Treitli S.C."/>
            <person name="Kolisko M."/>
            <person name="Husnik F."/>
            <person name="Keeling P."/>
            <person name="Hampl V."/>
        </authorList>
    </citation>
    <scope>NUCLEOTIDE SEQUENCE [LARGE SCALE GENOMIC DNA]</scope>
    <source>
        <strain evidence="1">ST1C</strain>
    </source>
</reference>
<protein>
    <submittedName>
        <fullName evidence="1">Uncharacterized protein</fullName>
    </submittedName>
</protein>
<sequence length="199" mass="22633">MVMPRSKSEFGAGHDIFFSPKVQQNSLDNVEMSYGNTDLVNSHLLVFSPQPYDEQQQQQQSFSNDYTKGIFSADPLLSASLAPNITGSSMNILTGFGTFSSLLTQQSGAQVTLENSFIDNNLNLPSMKGEVSQISQQQSENIEDFEKEVEDEDDVDQDNFKDINKINFQVKCNCQDHRRYKFPCRYETITCHEIKLYLE</sequence>
<proteinExistence type="predicted"/>
<dbReference type="Proteomes" id="UP000324800">
    <property type="component" value="Unassembled WGS sequence"/>
</dbReference>
<dbReference type="EMBL" id="SNRW01008097">
    <property type="protein sequence ID" value="KAA6380101.1"/>
    <property type="molecule type" value="Genomic_DNA"/>
</dbReference>
<dbReference type="AlphaFoldDB" id="A0A5J4VCA4"/>